<organism evidence="1">
    <name type="scientific">marine sediment metagenome</name>
    <dbReference type="NCBI Taxonomy" id="412755"/>
    <lineage>
        <taxon>unclassified sequences</taxon>
        <taxon>metagenomes</taxon>
        <taxon>ecological metagenomes</taxon>
    </lineage>
</organism>
<dbReference type="EMBL" id="LAZR01027018">
    <property type="protein sequence ID" value="KKL67011.1"/>
    <property type="molecule type" value="Genomic_DNA"/>
</dbReference>
<name>A0A0F9EL50_9ZZZZ</name>
<sequence length="259" mass="30576">MSKIIYDFELEKFKKAWHTLSGHRKITNLDRLKVIQAITLLHGSIDELTQNAEEVNFCHHNLYKKFLNYISDDFDYTMAKINKLPTGMYKFDRLLGWSNKEARVEKFVLHLLAQYDGKIVEEKTEATDPFGDEWWSKHYDKATYFGNDEYHLLMVDQFGRYYVGPGKENRLLIIEHGKEMAIDYTAFMKKTRPKAHGVNVTYILRRLLVKDDLREHQLRFVRRFAKGDLKNNILSRQGGGVQKADGRRVLKVQRKRNSN</sequence>
<protein>
    <submittedName>
        <fullName evidence="1">Uncharacterized protein</fullName>
    </submittedName>
</protein>
<evidence type="ECO:0000313" key="1">
    <source>
        <dbReference type="EMBL" id="KKL67011.1"/>
    </source>
</evidence>
<comment type="caution">
    <text evidence="1">The sequence shown here is derived from an EMBL/GenBank/DDBJ whole genome shotgun (WGS) entry which is preliminary data.</text>
</comment>
<dbReference type="AlphaFoldDB" id="A0A0F9EL50"/>
<proteinExistence type="predicted"/>
<gene>
    <name evidence="1" type="ORF">LCGC14_2139230</name>
</gene>
<reference evidence="1" key="1">
    <citation type="journal article" date="2015" name="Nature">
        <title>Complex archaea that bridge the gap between prokaryotes and eukaryotes.</title>
        <authorList>
            <person name="Spang A."/>
            <person name="Saw J.H."/>
            <person name="Jorgensen S.L."/>
            <person name="Zaremba-Niedzwiedzka K."/>
            <person name="Martijn J."/>
            <person name="Lind A.E."/>
            <person name="van Eijk R."/>
            <person name="Schleper C."/>
            <person name="Guy L."/>
            <person name="Ettema T.J."/>
        </authorList>
    </citation>
    <scope>NUCLEOTIDE SEQUENCE</scope>
</reference>
<accession>A0A0F9EL50</accession>